<proteinExistence type="predicted"/>
<dbReference type="InterPro" id="IPR016181">
    <property type="entry name" value="Acyl_CoA_acyltransferase"/>
</dbReference>
<dbReference type="InterPro" id="IPR000182">
    <property type="entry name" value="GNAT_dom"/>
</dbReference>
<evidence type="ECO:0000313" key="3">
    <source>
        <dbReference type="Proteomes" id="UP000614410"/>
    </source>
</evidence>
<accession>A0A934N9X0</accession>
<name>A0A934N9X0_9BACT</name>
<dbReference type="AlphaFoldDB" id="A0A934N9X0"/>
<dbReference type="PROSITE" id="PS51186">
    <property type="entry name" value="GNAT"/>
    <property type="match status" value="1"/>
</dbReference>
<evidence type="ECO:0000259" key="1">
    <source>
        <dbReference type="PROSITE" id="PS51186"/>
    </source>
</evidence>
<dbReference type="Pfam" id="PF13673">
    <property type="entry name" value="Acetyltransf_10"/>
    <property type="match status" value="1"/>
</dbReference>
<dbReference type="GO" id="GO:0016747">
    <property type="term" value="F:acyltransferase activity, transferring groups other than amino-acyl groups"/>
    <property type="evidence" value="ECO:0007669"/>
    <property type="project" value="InterPro"/>
</dbReference>
<reference evidence="2 3" key="1">
    <citation type="submission" date="2020-10" db="EMBL/GenBank/DDBJ databases">
        <title>Ca. Dormibacterota MAGs.</title>
        <authorList>
            <person name="Montgomery K."/>
        </authorList>
    </citation>
    <scope>NUCLEOTIDE SEQUENCE [LARGE SCALE GENOMIC DNA]</scope>
    <source>
        <strain evidence="2">Mitchell_Peninsula_5</strain>
    </source>
</reference>
<organism evidence="2 3">
    <name type="scientific">Candidatus Amunia macphersoniae</name>
    <dbReference type="NCBI Taxonomy" id="3127014"/>
    <lineage>
        <taxon>Bacteria</taxon>
        <taxon>Bacillati</taxon>
        <taxon>Candidatus Dormiibacterota</taxon>
        <taxon>Candidatus Dormibacteria</taxon>
        <taxon>Candidatus Aeolococcales</taxon>
        <taxon>Candidatus Aeolococcaceae</taxon>
        <taxon>Candidatus Amunia</taxon>
    </lineage>
</organism>
<sequence length="145" mass="16157">MTVLCVRSASFGDLSALTFHDIVRLRLDTFIVEQNCPYRELDGRDVLPTTQHLWIEDGGEVLGYLRMYPGAEAATWSGRVVTAPSHRNRGIGAQLMNHALATAPRPVRISAQARLEGWYAALGFVRCGDDFLEDDMLHTPMRLDG</sequence>
<evidence type="ECO:0000313" key="2">
    <source>
        <dbReference type="EMBL" id="MBJ7609502.1"/>
    </source>
</evidence>
<dbReference type="SUPFAM" id="SSF55729">
    <property type="entry name" value="Acyl-CoA N-acyltransferases (Nat)"/>
    <property type="match status" value="1"/>
</dbReference>
<protein>
    <submittedName>
        <fullName evidence="2">GNAT family N-acetyltransferase</fullName>
    </submittedName>
</protein>
<comment type="caution">
    <text evidence="2">The sequence shown here is derived from an EMBL/GenBank/DDBJ whole genome shotgun (WGS) entry which is preliminary data.</text>
</comment>
<dbReference type="EMBL" id="JAEKNN010000046">
    <property type="protein sequence ID" value="MBJ7609502.1"/>
    <property type="molecule type" value="Genomic_DNA"/>
</dbReference>
<gene>
    <name evidence="2" type="ORF">JF887_08755</name>
</gene>
<dbReference type="Proteomes" id="UP000614410">
    <property type="component" value="Unassembled WGS sequence"/>
</dbReference>
<feature type="domain" description="N-acetyltransferase" evidence="1">
    <location>
        <begin position="9"/>
        <end position="145"/>
    </location>
</feature>
<dbReference type="Gene3D" id="3.40.630.30">
    <property type="match status" value="1"/>
</dbReference>
<dbReference type="CDD" id="cd04301">
    <property type="entry name" value="NAT_SF"/>
    <property type="match status" value="1"/>
</dbReference>